<evidence type="ECO:0000313" key="4">
    <source>
        <dbReference type="Proteomes" id="UP001144673"/>
    </source>
</evidence>
<feature type="transmembrane region" description="Helical" evidence="1">
    <location>
        <begin position="252"/>
        <end position="272"/>
    </location>
</feature>
<evidence type="ECO:0000313" key="3">
    <source>
        <dbReference type="EMBL" id="KAJ4158301.1"/>
    </source>
</evidence>
<dbReference type="EMBL" id="JAJHUN010000006">
    <property type="protein sequence ID" value="KAJ4158301.1"/>
    <property type="molecule type" value="Genomic_DNA"/>
</dbReference>
<dbReference type="GeneID" id="80895992"/>
<name>A0A9W8UQ20_AKAMU</name>
<keyword evidence="1" id="KW-0472">Membrane</keyword>
<dbReference type="Proteomes" id="UP001144673">
    <property type="component" value="Unassembled WGS sequence"/>
</dbReference>
<keyword evidence="2" id="KW-0732">Signal</keyword>
<feature type="signal peptide" evidence="2">
    <location>
        <begin position="1"/>
        <end position="16"/>
    </location>
</feature>
<dbReference type="AlphaFoldDB" id="A0A9W8UQ20"/>
<accession>A0A9W8UQ20</accession>
<keyword evidence="4" id="KW-1185">Reference proteome</keyword>
<gene>
    <name evidence="3" type="ORF">LMH87_008833</name>
</gene>
<dbReference type="KEGG" id="amus:LMH87_008833"/>
<sequence>MRPHCLLPCLVALAHAEWWDDFSNNLASDLAPILALFGEQVTKQFLSESTTRLDTFIFAMVPLGILTAVVSAIRVCGGPSLRAFIGRAQEGGGVAEAELCSSTSRDVCELYHNGAVVRVFGRPKIAELVHEPRGASFYEKLGSHDGAKDDVAAKCGIYTFQEYIGSSVARDAGWTENGAAVGGDAENGSDRTMKFAPNPNLSLNYGIKKHPKLVNWLAAFAGLVLQASVLWFGALATYKWRWKKNDTQAPPWAFPMMVFGTLLQCSGMWWLLP</sequence>
<feature type="transmembrane region" description="Helical" evidence="1">
    <location>
        <begin position="213"/>
        <end position="232"/>
    </location>
</feature>
<protein>
    <submittedName>
        <fullName evidence="3">Uncharacterized protein</fullName>
    </submittedName>
</protein>
<organism evidence="3 4">
    <name type="scientific">Akanthomyces muscarius</name>
    <name type="common">Entomopathogenic fungus</name>
    <name type="synonym">Lecanicillium muscarium</name>
    <dbReference type="NCBI Taxonomy" id="2231603"/>
    <lineage>
        <taxon>Eukaryota</taxon>
        <taxon>Fungi</taxon>
        <taxon>Dikarya</taxon>
        <taxon>Ascomycota</taxon>
        <taxon>Pezizomycotina</taxon>
        <taxon>Sordariomycetes</taxon>
        <taxon>Hypocreomycetidae</taxon>
        <taxon>Hypocreales</taxon>
        <taxon>Cordycipitaceae</taxon>
        <taxon>Akanthomyces</taxon>
    </lineage>
</organism>
<proteinExistence type="predicted"/>
<evidence type="ECO:0000256" key="2">
    <source>
        <dbReference type="SAM" id="SignalP"/>
    </source>
</evidence>
<keyword evidence="1" id="KW-0812">Transmembrane</keyword>
<evidence type="ECO:0000256" key="1">
    <source>
        <dbReference type="SAM" id="Phobius"/>
    </source>
</evidence>
<comment type="caution">
    <text evidence="3">The sequence shown here is derived from an EMBL/GenBank/DDBJ whole genome shotgun (WGS) entry which is preliminary data.</text>
</comment>
<feature type="transmembrane region" description="Helical" evidence="1">
    <location>
        <begin position="56"/>
        <end position="77"/>
    </location>
</feature>
<reference evidence="3" key="1">
    <citation type="journal article" date="2023" name="Access Microbiol">
        <title>De-novo genome assembly for Akanthomyces muscarius, a biocontrol agent of insect agricultural pests.</title>
        <authorList>
            <person name="Erdos Z."/>
            <person name="Studholme D.J."/>
            <person name="Raymond B."/>
            <person name="Sharma M."/>
        </authorList>
    </citation>
    <scope>NUCLEOTIDE SEQUENCE</scope>
    <source>
        <strain evidence="3">Ve6</strain>
    </source>
</reference>
<keyword evidence="1" id="KW-1133">Transmembrane helix</keyword>
<feature type="chain" id="PRO_5040814403" evidence="2">
    <location>
        <begin position="17"/>
        <end position="273"/>
    </location>
</feature>
<dbReference type="RefSeq" id="XP_056056668.1">
    <property type="nucleotide sequence ID" value="XM_056202070.1"/>
</dbReference>